<dbReference type="NCBIfam" id="TIGR00689">
    <property type="entry name" value="rpiB_lacA_lacB"/>
    <property type="match status" value="1"/>
</dbReference>
<organism evidence="4 5">
    <name type="scientific">Levilinea saccharolytica</name>
    <dbReference type="NCBI Taxonomy" id="229921"/>
    <lineage>
        <taxon>Bacteria</taxon>
        <taxon>Bacillati</taxon>
        <taxon>Chloroflexota</taxon>
        <taxon>Anaerolineae</taxon>
        <taxon>Anaerolineales</taxon>
        <taxon>Anaerolineaceae</taxon>
        <taxon>Levilinea</taxon>
    </lineage>
</organism>
<protein>
    <submittedName>
        <fullName evidence="4">Ribose 5-phosphate isomerase</fullName>
    </submittedName>
</protein>
<dbReference type="SUPFAM" id="SSF89623">
    <property type="entry name" value="Ribose/Galactose isomerase RpiB/AlsB"/>
    <property type="match status" value="1"/>
</dbReference>
<gene>
    <name evidence="4" type="ORF">ADN01_07055</name>
</gene>
<dbReference type="InterPro" id="IPR003500">
    <property type="entry name" value="RpiB_LacA_LacB"/>
</dbReference>
<dbReference type="PANTHER" id="PTHR43732">
    <property type="entry name" value="RIBOSE 5-PHOSPHATE ISOMERASE-RELATED"/>
    <property type="match status" value="1"/>
</dbReference>
<dbReference type="NCBIfam" id="NF004051">
    <property type="entry name" value="PRK05571.1"/>
    <property type="match status" value="1"/>
</dbReference>
<evidence type="ECO:0000313" key="5">
    <source>
        <dbReference type="Proteomes" id="UP000050501"/>
    </source>
</evidence>
<comment type="similarity">
    <text evidence="1">Belongs to the LacAB/RpiB family.</text>
</comment>
<keyword evidence="5" id="KW-1185">Reference proteome</keyword>
<dbReference type="STRING" id="229921.ADN01_07055"/>
<dbReference type="NCBIfam" id="TIGR01120">
    <property type="entry name" value="rpiB"/>
    <property type="match status" value="1"/>
</dbReference>
<evidence type="ECO:0000256" key="3">
    <source>
        <dbReference type="PIRSR" id="PIRSR005384-1"/>
    </source>
</evidence>
<keyword evidence="2 4" id="KW-0413">Isomerase</keyword>
<name>A0A0P6XND1_9CHLR</name>
<dbReference type="Pfam" id="PF02502">
    <property type="entry name" value="LacAB_rpiB"/>
    <property type="match status" value="1"/>
</dbReference>
<dbReference type="GO" id="GO:0005975">
    <property type="term" value="P:carbohydrate metabolic process"/>
    <property type="evidence" value="ECO:0007669"/>
    <property type="project" value="InterPro"/>
</dbReference>
<reference evidence="4 5" key="1">
    <citation type="submission" date="2015-07" db="EMBL/GenBank/DDBJ databases">
        <title>Genome sequence of Levilinea saccharolytica DSM 16555.</title>
        <authorList>
            <person name="Hemp J."/>
            <person name="Ward L.M."/>
            <person name="Pace L.A."/>
            <person name="Fischer W.W."/>
        </authorList>
    </citation>
    <scope>NUCLEOTIDE SEQUENCE [LARGE SCALE GENOMIC DNA]</scope>
    <source>
        <strain evidence="4 5">KIBI-1</strain>
    </source>
</reference>
<feature type="active site" description="Proton donor" evidence="3">
    <location>
        <position position="98"/>
    </location>
</feature>
<feature type="active site" description="Proton acceptor" evidence="3">
    <location>
        <position position="65"/>
    </location>
</feature>
<evidence type="ECO:0000256" key="2">
    <source>
        <dbReference type="ARBA" id="ARBA00023235"/>
    </source>
</evidence>
<dbReference type="PATRIC" id="fig|229921.5.peg.2300"/>
<accession>A0A0P6XND1</accession>
<dbReference type="Gene3D" id="3.40.1400.10">
    <property type="entry name" value="Sugar-phosphate isomerase, RpiB/LacA/LacB"/>
    <property type="match status" value="1"/>
</dbReference>
<dbReference type="OrthoDB" id="1778624at2"/>
<proteinExistence type="inferred from homology"/>
<sequence length="148" mass="15813">MNVAVACDHGGFPLKEAVLEAVRAAGHTPLDLGTDSPTSTDYPDYATRVAAAIRAGQAERGILMCGSGVGICIAANKHKGIYAAICHDTYSAHQGVEHDKMNVLCLGGRIIGTELAKELVRAFLGAHYSGEERFERRFQKTAAVEQEK</sequence>
<evidence type="ECO:0000313" key="4">
    <source>
        <dbReference type="EMBL" id="KPL85119.1"/>
    </source>
</evidence>
<dbReference type="InterPro" id="IPR051812">
    <property type="entry name" value="SPI_LacAB/RpiB"/>
</dbReference>
<dbReference type="EMBL" id="LGCM01000027">
    <property type="protein sequence ID" value="KPL85119.1"/>
    <property type="molecule type" value="Genomic_DNA"/>
</dbReference>
<dbReference type="AlphaFoldDB" id="A0A0P6XND1"/>
<dbReference type="PIRSF" id="PIRSF005384">
    <property type="entry name" value="RpiB_LacA_B"/>
    <property type="match status" value="1"/>
</dbReference>
<dbReference type="PANTHER" id="PTHR43732:SF1">
    <property type="entry name" value="RIBOSE 5-PHOSPHATE ISOMERASE"/>
    <property type="match status" value="1"/>
</dbReference>
<dbReference type="Proteomes" id="UP000050501">
    <property type="component" value="Unassembled WGS sequence"/>
</dbReference>
<evidence type="ECO:0000256" key="1">
    <source>
        <dbReference type="ARBA" id="ARBA00008754"/>
    </source>
</evidence>
<dbReference type="InterPro" id="IPR036569">
    <property type="entry name" value="RpiB_LacA_LacB_sf"/>
</dbReference>
<dbReference type="InterPro" id="IPR004785">
    <property type="entry name" value="RpiB"/>
</dbReference>
<dbReference type="RefSeq" id="WP_062418606.1">
    <property type="nucleotide sequence ID" value="NZ_DF967974.1"/>
</dbReference>
<comment type="caution">
    <text evidence="4">The sequence shown here is derived from an EMBL/GenBank/DDBJ whole genome shotgun (WGS) entry which is preliminary data.</text>
</comment>
<dbReference type="GO" id="GO:0016861">
    <property type="term" value="F:intramolecular oxidoreductase activity, interconverting aldoses and ketoses"/>
    <property type="evidence" value="ECO:0007669"/>
    <property type="project" value="UniProtKB-ARBA"/>
</dbReference>